<evidence type="ECO:0000313" key="2">
    <source>
        <dbReference type="EMBL" id="KAF0750451.1"/>
    </source>
</evidence>
<evidence type="ECO:0000313" key="3">
    <source>
        <dbReference type="Proteomes" id="UP000478052"/>
    </source>
</evidence>
<gene>
    <name evidence="2" type="ORF">FWK35_00013685</name>
</gene>
<dbReference type="EMBL" id="VUJU01005713">
    <property type="protein sequence ID" value="KAF0750451.1"/>
    <property type="molecule type" value="Genomic_DNA"/>
</dbReference>
<proteinExistence type="predicted"/>
<accession>A0A6G0Y6Y1</accession>
<protein>
    <submittedName>
        <fullName evidence="2">Uncharacterized protein</fullName>
    </submittedName>
</protein>
<dbReference type="AlphaFoldDB" id="A0A6G0Y6Y1"/>
<dbReference type="Proteomes" id="UP000478052">
    <property type="component" value="Unassembled WGS sequence"/>
</dbReference>
<keyword evidence="3" id="KW-1185">Reference proteome</keyword>
<name>A0A6G0Y6Y1_APHCR</name>
<organism evidence="2 3">
    <name type="scientific">Aphis craccivora</name>
    <name type="common">Cowpea aphid</name>
    <dbReference type="NCBI Taxonomy" id="307492"/>
    <lineage>
        <taxon>Eukaryota</taxon>
        <taxon>Metazoa</taxon>
        <taxon>Ecdysozoa</taxon>
        <taxon>Arthropoda</taxon>
        <taxon>Hexapoda</taxon>
        <taxon>Insecta</taxon>
        <taxon>Pterygota</taxon>
        <taxon>Neoptera</taxon>
        <taxon>Paraneoptera</taxon>
        <taxon>Hemiptera</taxon>
        <taxon>Sternorrhyncha</taxon>
        <taxon>Aphidomorpha</taxon>
        <taxon>Aphidoidea</taxon>
        <taxon>Aphididae</taxon>
        <taxon>Aphidini</taxon>
        <taxon>Aphis</taxon>
        <taxon>Aphis</taxon>
    </lineage>
</organism>
<evidence type="ECO:0000256" key="1">
    <source>
        <dbReference type="SAM" id="MobiDB-lite"/>
    </source>
</evidence>
<sequence length="105" mass="12395">MHRIHIQITTSKLDKLKQLRKQSQINIQLKKKIKNRLSDGRTNFQVLQNKFKKLQEFNFSTINAILYSIKSTIINQRNSVSSKEKKSIRKQIHGRMDSTLHVTPH</sequence>
<comment type="caution">
    <text evidence="2">The sequence shown here is derived from an EMBL/GenBank/DDBJ whole genome shotgun (WGS) entry which is preliminary data.</text>
</comment>
<feature type="region of interest" description="Disordered" evidence="1">
    <location>
        <begin position="78"/>
        <end position="105"/>
    </location>
</feature>
<reference evidence="2 3" key="1">
    <citation type="submission" date="2019-08" db="EMBL/GenBank/DDBJ databases">
        <title>Whole genome of Aphis craccivora.</title>
        <authorList>
            <person name="Voronova N.V."/>
            <person name="Shulinski R.S."/>
            <person name="Bandarenka Y.V."/>
            <person name="Zhorov D.G."/>
            <person name="Warner D."/>
        </authorList>
    </citation>
    <scope>NUCLEOTIDE SEQUENCE [LARGE SCALE GENOMIC DNA]</scope>
    <source>
        <strain evidence="2">180601</strain>
        <tissue evidence="2">Whole Body</tissue>
    </source>
</reference>